<dbReference type="InterPro" id="IPR009075">
    <property type="entry name" value="AcylCo_DH/oxidase_C"/>
</dbReference>
<comment type="caution">
    <text evidence="10">The sequence shown here is derived from an EMBL/GenBank/DDBJ whole genome shotgun (WGS) entry which is preliminary data.</text>
</comment>
<dbReference type="SUPFAM" id="SSF56645">
    <property type="entry name" value="Acyl-CoA dehydrogenase NM domain-like"/>
    <property type="match status" value="1"/>
</dbReference>
<reference evidence="10 11" key="1">
    <citation type="submission" date="2020-01" db="EMBL/GenBank/DDBJ databases">
        <title>Frigidibacter albus SP32T (=CGMCC 1.13995T).</title>
        <authorList>
            <person name="Liao X."/>
        </authorList>
    </citation>
    <scope>NUCLEOTIDE SEQUENCE [LARGE SCALE GENOMIC DNA]</scope>
    <source>
        <strain evidence="10 11">SP32</strain>
    </source>
</reference>
<dbReference type="Pfam" id="PF02770">
    <property type="entry name" value="Acyl-CoA_dh_M"/>
    <property type="match status" value="1"/>
</dbReference>
<dbReference type="GO" id="GO:0050660">
    <property type="term" value="F:flavin adenine dinucleotide binding"/>
    <property type="evidence" value="ECO:0007669"/>
    <property type="project" value="InterPro"/>
</dbReference>
<evidence type="ECO:0000256" key="1">
    <source>
        <dbReference type="ARBA" id="ARBA00001974"/>
    </source>
</evidence>
<feature type="domain" description="Acyl-CoA dehydrogenase/oxidase N-terminal" evidence="9">
    <location>
        <begin position="9"/>
        <end position="113"/>
    </location>
</feature>
<name>A0A6L8VLM3_9RHOB</name>
<feature type="domain" description="Acyl-CoA oxidase/dehydrogenase middle" evidence="8">
    <location>
        <begin position="121"/>
        <end position="210"/>
    </location>
</feature>
<dbReference type="RefSeq" id="WP_161348497.1">
    <property type="nucleotide sequence ID" value="NZ_BMGW01000015.1"/>
</dbReference>
<evidence type="ECO:0000256" key="4">
    <source>
        <dbReference type="ARBA" id="ARBA00022827"/>
    </source>
</evidence>
<dbReference type="SUPFAM" id="SSF47203">
    <property type="entry name" value="Acyl-CoA dehydrogenase C-terminal domain-like"/>
    <property type="match status" value="1"/>
</dbReference>
<dbReference type="GO" id="GO:0016627">
    <property type="term" value="F:oxidoreductase activity, acting on the CH-CH group of donors"/>
    <property type="evidence" value="ECO:0007669"/>
    <property type="project" value="InterPro"/>
</dbReference>
<evidence type="ECO:0000259" key="7">
    <source>
        <dbReference type="Pfam" id="PF00441"/>
    </source>
</evidence>
<dbReference type="PANTHER" id="PTHR43292:SF3">
    <property type="entry name" value="ACYL-COA DEHYDROGENASE FADE29"/>
    <property type="match status" value="1"/>
</dbReference>
<dbReference type="Gene3D" id="1.20.140.10">
    <property type="entry name" value="Butyryl-CoA Dehydrogenase, subunit A, domain 3"/>
    <property type="match status" value="1"/>
</dbReference>
<organism evidence="10 11">
    <name type="scientific">Frigidibacter albus</name>
    <dbReference type="NCBI Taxonomy" id="1465486"/>
    <lineage>
        <taxon>Bacteria</taxon>
        <taxon>Pseudomonadati</taxon>
        <taxon>Pseudomonadota</taxon>
        <taxon>Alphaproteobacteria</taxon>
        <taxon>Rhodobacterales</taxon>
        <taxon>Paracoccaceae</taxon>
        <taxon>Frigidibacter</taxon>
    </lineage>
</organism>
<evidence type="ECO:0000256" key="6">
    <source>
        <dbReference type="RuleBase" id="RU362125"/>
    </source>
</evidence>
<dbReference type="InterPro" id="IPR036250">
    <property type="entry name" value="AcylCo_DH-like_C"/>
</dbReference>
<keyword evidence="5 6" id="KW-0560">Oxidoreductase</keyword>
<keyword evidence="3 6" id="KW-0285">Flavoprotein</keyword>
<evidence type="ECO:0000313" key="11">
    <source>
        <dbReference type="Proteomes" id="UP000477083"/>
    </source>
</evidence>
<evidence type="ECO:0000259" key="9">
    <source>
        <dbReference type="Pfam" id="PF02771"/>
    </source>
</evidence>
<dbReference type="Pfam" id="PF02771">
    <property type="entry name" value="Acyl-CoA_dh_N"/>
    <property type="match status" value="1"/>
</dbReference>
<dbReference type="Pfam" id="PF00441">
    <property type="entry name" value="Acyl-CoA_dh_1"/>
    <property type="match status" value="1"/>
</dbReference>
<feature type="domain" description="Acyl-CoA dehydrogenase/oxidase C-terminal" evidence="7">
    <location>
        <begin position="223"/>
        <end position="373"/>
    </location>
</feature>
<proteinExistence type="inferred from homology"/>
<dbReference type="PANTHER" id="PTHR43292">
    <property type="entry name" value="ACYL-COA DEHYDROGENASE"/>
    <property type="match status" value="1"/>
</dbReference>
<evidence type="ECO:0000313" key="10">
    <source>
        <dbReference type="EMBL" id="MZQ91113.1"/>
    </source>
</evidence>
<evidence type="ECO:0000256" key="2">
    <source>
        <dbReference type="ARBA" id="ARBA00009347"/>
    </source>
</evidence>
<comment type="similarity">
    <text evidence="2 6">Belongs to the acyl-CoA dehydrogenase family.</text>
</comment>
<accession>A0A6L8VLM3</accession>
<protein>
    <submittedName>
        <fullName evidence="10">Acyl-CoA dehydrogenase</fullName>
    </submittedName>
</protein>
<evidence type="ECO:0000259" key="8">
    <source>
        <dbReference type="Pfam" id="PF02770"/>
    </source>
</evidence>
<dbReference type="AlphaFoldDB" id="A0A6L8VLM3"/>
<dbReference type="InterPro" id="IPR013786">
    <property type="entry name" value="AcylCoA_DH/ox_N"/>
</dbReference>
<gene>
    <name evidence="10" type="ORF">GS660_18640</name>
</gene>
<evidence type="ECO:0000256" key="5">
    <source>
        <dbReference type="ARBA" id="ARBA00023002"/>
    </source>
</evidence>
<dbReference type="Proteomes" id="UP000477083">
    <property type="component" value="Unassembled WGS sequence"/>
</dbReference>
<dbReference type="OrthoDB" id="9775090at2"/>
<keyword evidence="4 6" id="KW-0274">FAD</keyword>
<sequence length="381" mass="42290">MTPHAEAETGIRHDVQAFLHGNWRPTEDPARIAQFRRRAGAAGYLYRSIPTAYGGSGQVFDLTRGAIIRQEFTRARAPVELGCNGVAMLVPTLLEHGTEDQKQRIIRPTIEGEIDWAQGYFEPQAGSDLASLRTRAERRGGEWVINGHKIWSSHADRCRFMFLLARSVPGSRRQEGITYLLLDLHQPGVEIRPIRAINGERRFCEVFLTDARTPADWTVGPEGDGWRVSKSTLKHERVSIGDIDRIPFDQLLSLARRQVIDGRPAIQHPRMRERLAAIDGARQALRHSQSRQLAMRTAGQEPGLFDLVSKLFLTGILQDVSALARELMGDAALLEPGPGAGAERWNNQFMGSLGTAIAGSASNIQRNIIAERGLGLTRDTD</sequence>
<dbReference type="InterPro" id="IPR009100">
    <property type="entry name" value="AcylCoA_DH/oxidase_NM_dom_sf"/>
</dbReference>
<dbReference type="InterPro" id="IPR046373">
    <property type="entry name" value="Acyl-CoA_Oxase/DH_mid-dom_sf"/>
</dbReference>
<dbReference type="InterPro" id="IPR006091">
    <property type="entry name" value="Acyl-CoA_Oxase/DH_mid-dom"/>
</dbReference>
<evidence type="ECO:0000256" key="3">
    <source>
        <dbReference type="ARBA" id="ARBA00022630"/>
    </source>
</evidence>
<dbReference type="InterPro" id="IPR037069">
    <property type="entry name" value="AcylCoA_DH/ox_N_sf"/>
</dbReference>
<dbReference type="InterPro" id="IPR052161">
    <property type="entry name" value="Mycobact_Acyl-CoA_DH"/>
</dbReference>
<dbReference type="Gene3D" id="2.40.110.10">
    <property type="entry name" value="Butyryl-CoA Dehydrogenase, subunit A, domain 2"/>
    <property type="match status" value="1"/>
</dbReference>
<dbReference type="Gene3D" id="1.10.540.10">
    <property type="entry name" value="Acyl-CoA dehydrogenase/oxidase, N-terminal domain"/>
    <property type="match status" value="1"/>
</dbReference>
<dbReference type="GO" id="GO:0005886">
    <property type="term" value="C:plasma membrane"/>
    <property type="evidence" value="ECO:0007669"/>
    <property type="project" value="TreeGrafter"/>
</dbReference>
<keyword evidence="11" id="KW-1185">Reference proteome</keyword>
<comment type="cofactor">
    <cofactor evidence="1 6">
        <name>FAD</name>
        <dbReference type="ChEBI" id="CHEBI:57692"/>
    </cofactor>
</comment>
<dbReference type="EMBL" id="WWNR01000015">
    <property type="protein sequence ID" value="MZQ91113.1"/>
    <property type="molecule type" value="Genomic_DNA"/>
</dbReference>